<accession>D8PIU2</accession>
<dbReference type="Gene3D" id="2.40.50.100">
    <property type="match status" value="1"/>
</dbReference>
<dbReference type="InterPro" id="IPR058627">
    <property type="entry name" value="MdtA-like_C"/>
</dbReference>
<dbReference type="STRING" id="330214.NIDE3494"/>
<gene>
    <name evidence="4" type="ORF">NIDE3494</name>
</gene>
<dbReference type="Pfam" id="PF25967">
    <property type="entry name" value="RND-MFP_C"/>
    <property type="match status" value="1"/>
</dbReference>
<dbReference type="PANTHER" id="PTHR30469:SF11">
    <property type="entry name" value="BLL4320 PROTEIN"/>
    <property type="match status" value="1"/>
</dbReference>
<evidence type="ECO:0000256" key="2">
    <source>
        <dbReference type="SAM" id="Coils"/>
    </source>
</evidence>
<reference evidence="4 5" key="1">
    <citation type="journal article" date="2010" name="Proc. Natl. Acad. Sci. U.S.A.">
        <title>A Nitrospira metagenome illuminates the physiology and evolution of globally important nitrite-oxidizing bacteria.</title>
        <authorList>
            <person name="Lucker S."/>
            <person name="Wagner M."/>
            <person name="Maixner F."/>
            <person name="Pelletier E."/>
            <person name="Koch H."/>
            <person name="Vacherie B."/>
            <person name="Rattei T."/>
            <person name="Sinninghe Damste J."/>
            <person name="Spieck E."/>
            <person name="Le Paslier D."/>
            <person name="Daims H."/>
        </authorList>
    </citation>
    <scope>NUCLEOTIDE SEQUENCE [LARGE SCALE GENOMIC DNA]</scope>
</reference>
<evidence type="ECO:0000313" key="5">
    <source>
        <dbReference type="Proteomes" id="UP000001660"/>
    </source>
</evidence>
<proteinExistence type="inferred from homology"/>
<dbReference type="AlphaFoldDB" id="D8PIU2"/>
<evidence type="ECO:0000256" key="1">
    <source>
        <dbReference type="ARBA" id="ARBA00009477"/>
    </source>
</evidence>
<dbReference type="GO" id="GO:0015562">
    <property type="term" value="F:efflux transmembrane transporter activity"/>
    <property type="evidence" value="ECO:0007669"/>
    <property type="project" value="TreeGrafter"/>
</dbReference>
<evidence type="ECO:0000313" key="4">
    <source>
        <dbReference type="EMBL" id="CBK43179.1"/>
    </source>
</evidence>
<dbReference type="OrthoDB" id="9800613at2"/>
<feature type="domain" description="Multidrug resistance protein MdtA-like C-terminal permuted SH3" evidence="3">
    <location>
        <begin position="284"/>
        <end position="346"/>
    </location>
</feature>
<dbReference type="NCBIfam" id="TIGR01730">
    <property type="entry name" value="RND_mfp"/>
    <property type="match status" value="1"/>
</dbReference>
<dbReference type="PANTHER" id="PTHR30469">
    <property type="entry name" value="MULTIDRUG RESISTANCE PROTEIN MDTA"/>
    <property type="match status" value="1"/>
</dbReference>
<sequence length="374" mass="39522">MNRRSWIGSSLLLLTVASAGVGLAAWKYGSIQANAAASANQPEPMESVSVSVARDVEHHQTATSIGTVLALRSITLRNELAGTVSQVKFVPGQTVEAGAVLVALDVSVEEADLRAQQAQAVLAKTVLDRRRALTQDQAAAQEEVDRARADLDVAHAQMARTKALIARKTIRAPFRARVGLADVHPGQYLNEGTQLTTLQGLDEAVHVDFAVPQHVALGLRQGATVEVFTGDSSPVAARIVAIDARIDPATRNTMVRARIEHSAAVPAPGAAVRIRVPVGLARKAVAVPVNALKKGPGGDQVFVIEPDRENKQRAHVRQVESEAMLGDDIVIYSGLSAGERVAASGAFKLRDGVLVVASGEPARSPEPDHLLSQQ</sequence>
<name>D8PIU2_9BACT</name>
<comment type="similarity">
    <text evidence="1">Belongs to the membrane fusion protein (MFP) (TC 8.A.1) family.</text>
</comment>
<dbReference type="HOGENOM" id="CLU_018816_1_2_0"/>
<protein>
    <submittedName>
        <fullName evidence="4">Putative RND efflux system, membrane fusion protein</fullName>
    </submittedName>
</protein>
<dbReference type="EMBL" id="FP929003">
    <property type="protein sequence ID" value="CBK43179.1"/>
    <property type="molecule type" value="Genomic_DNA"/>
</dbReference>
<dbReference type="eggNOG" id="COG0845">
    <property type="taxonomic scope" value="Bacteria"/>
</dbReference>
<dbReference type="InterPro" id="IPR006143">
    <property type="entry name" value="RND_pump_MFP"/>
</dbReference>
<feature type="coiled-coil region" evidence="2">
    <location>
        <begin position="130"/>
        <end position="157"/>
    </location>
</feature>
<dbReference type="Gene3D" id="1.10.287.470">
    <property type="entry name" value="Helix hairpin bin"/>
    <property type="match status" value="1"/>
</dbReference>
<dbReference type="KEGG" id="nde:NIDE3494"/>
<dbReference type="SUPFAM" id="SSF111369">
    <property type="entry name" value="HlyD-like secretion proteins"/>
    <property type="match status" value="1"/>
</dbReference>
<organism evidence="4 5">
    <name type="scientific">Nitrospira defluvii</name>
    <dbReference type="NCBI Taxonomy" id="330214"/>
    <lineage>
        <taxon>Bacteria</taxon>
        <taxon>Pseudomonadati</taxon>
        <taxon>Nitrospirota</taxon>
        <taxon>Nitrospiria</taxon>
        <taxon>Nitrospirales</taxon>
        <taxon>Nitrospiraceae</taxon>
        <taxon>Nitrospira</taxon>
    </lineage>
</organism>
<dbReference type="Gene3D" id="2.40.30.170">
    <property type="match status" value="1"/>
</dbReference>
<dbReference type="Proteomes" id="UP000001660">
    <property type="component" value="Chromosome"/>
</dbReference>
<keyword evidence="2" id="KW-0175">Coiled coil</keyword>
<dbReference type="GO" id="GO:1990281">
    <property type="term" value="C:efflux pump complex"/>
    <property type="evidence" value="ECO:0007669"/>
    <property type="project" value="TreeGrafter"/>
</dbReference>
<dbReference type="Gene3D" id="2.40.420.20">
    <property type="match status" value="1"/>
</dbReference>
<keyword evidence="5" id="KW-1185">Reference proteome</keyword>
<evidence type="ECO:0000259" key="3">
    <source>
        <dbReference type="Pfam" id="PF25967"/>
    </source>
</evidence>